<comment type="caution">
    <text evidence="1">The sequence shown here is derived from an EMBL/GenBank/DDBJ whole genome shotgun (WGS) entry which is preliminary data.</text>
</comment>
<protein>
    <submittedName>
        <fullName evidence="1">Uncharacterized protein</fullName>
    </submittedName>
</protein>
<evidence type="ECO:0000313" key="1">
    <source>
        <dbReference type="EMBL" id="MBE9190625.1"/>
    </source>
</evidence>
<sequence>MQHLIEAVEQALEQQNWYAALALALTLPDICGWLEQPQRKTGERYKEWFKKYMPEYYSESLNFPLDSLTNNVEATHINKPFLTAEDFYALRCAYLHSGSDDISSQARTVLDKFCFVAPRKHGGAHCNKVIKDKHHTLQLQVDIFCGEICHGVKLWEKKAIIKDGVRERLTKELMKIYPLGVF</sequence>
<proteinExistence type="predicted"/>
<dbReference type="RefSeq" id="WP_193931800.1">
    <property type="nucleotide sequence ID" value="NZ_CAWPMZ010000040.1"/>
</dbReference>
<name>A0ABR9URE5_9CHRO</name>
<organism evidence="1 2">
    <name type="scientific">Gloeocapsopsis crepidinum LEGE 06123</name>
    <dbReference type="NCBI Taxonomy" id="588587"/>
    <lineage>
        <taxon>Bacteria</taxon>
        <taxon>Bacillati</taxon>
        <taxon>Cyanobacteriota</taxon>
        <taxon>Cyanophyceae</taxon>
        <taxon>Oscillatoriophycideae</taxon>
        <taxon>Chroococcales</taxon>
        <taxon>Chroococcaceae</taxon>
        <taxon>Gloeocapsopsis</taxon>
    </lineage>
</organism>
<gene>
    <name evidence="1" type="ORF">IQ230_09675</name>
</gene>
<evidence type="ECO:0000313" key="2">
    <source>
        <dbReference type="Proteomes" id="UP000651156"/>
    </source>
</evidence>
<accession>A0ABR9URE5</accession>
<dbReference type="Proteomes" id="UP000651156">
    <property type="component" value="Unassembled WGS sequence"/>
</dbReference>
<reference evidence="1 2" key="1">
    <citation type="submission" date="2020-10" db="EMBL/GenBank/DDBJ databases">
        <authorList>
            <person name="Castelo-Branco R."/>
            <person name="Eusebio N."/>
            <person name="Adriana R."/>
            <person name="Vieira A."/>
            <person name="Brugerolle De Fraissinette N."/>
            <person name="Rezende De Castro R."/>
            <person name="Schneider M.P."/>
            <person name="Vasconcelos V."/>
            <person name="Leao P.N."/>
        </authorList>
    </citation>
    <scope>NUCLEOTIDE SEQUENCE [LARGE SCALE GENOMIC DNA]</scope>
    <source>
        <strain evidence="1 2">LEGE 06123</strain>
    </source>
</reference>
<dbReference type="EMBL" id="JADEWN010000019">
    <property type="protein sequence ID" value="MBE9190625.1"/>
    <property type="molecule type" value="Genomic_DNA"/>
</dbReference>
<keyword evidence="2" id="KW-1185">Reference proteome</keyword>